<feature type="region of interest" description="Disordered" evidence="1">
    <location>
        <begin position="40"/>
        <end position="147"/>
    </location>
</feature>
<comment type="caution">
    <text evidence="2">The sequence shown here is derived from an EMBL/GenBank/DDBJ whole genome shotgun (WGS) entry which is preliminary data.</text>
</comment>
<evidence type="ECO:0000256" key="1">
    <source>
        <dbReference type="SAM" id="MobiDB-lite"/>
    </source>
</evidence>
<organism evidence="2 3">
    <name type="scientific">Phytophthora cactorum</name>
    <dbReference type="NCBI Taxonomy" id="29920"/>
    <lineage>
        <taxon>Eukaryota</taxon>
        <taxon>Sar</taxon>
        <taxon>Stramenopiles</taxon>
        <taxon>Oomycota</taxon>
        <taxon>Peronosporomycetes</taxon>
        <taxon>Peronosporales</taxon>
        <taxon>Peronosporaceae</taxon>
        <taxon>Phytophthora</taxon>
    </lineage>
</organism>
<evidence type="ECO:0000313" key="2">
    <source>
        <dbReference type="EMBL" id="KAG2831482.1"/>
    </source>
</evidence>
<feature type="compositionally biased region" description="Acidic residues" evidence="1">
    <location>
        <begin position="98"/>
        <end position="107"/>
    </location>
</feature>
<reference evidence="2" key="1">
    <citation type="submission" date="2018-10" db="EMBL/GenBank/DDBJ databases">
        <title>Effector identification in a new, highly contiguous assembly of the strawberry crown rot pathogen Phytophthora cactorum.</title>
        <authorList>
            <person name="Armitage A.D."/>
            <person name="Nellist C.F."/>
            <person name="Bates H."/>
            <person name="Vickerstaff R.J."/>
            <person name="Harrison R.J."/>
        </authorList>
    </citation>
    <scope>NUCLEOTIDE SEQUENCE</scope>
    <source>
        <strain evidence="2">15-7</strain>
    </source>
</reference>
<dbReference type="VEuPathDB" id="FungiDB:PC110_g19662"/>
<sequence>MRSNQASSDDFPRLVCAENFDVWKTRVCAALDGKHLLGYEMKPNYDGISDEESEESGSNMSDVDDAPKSKPAEDAQIDLDTVDYDESDDEDLKPPSGSDDEDSDDSSDSSVKCKNLPTIRPINQGKLQKERLRGAKEKPQPLSPRECRRQEAKTMAFLMKTMDNTHARLVNTSKRRTTSSTTSARSKMHYLVKIKYEEGSDLTELILKLEKAMKAASEATESVMAEGQKSLYLFHSMPKSWKNDLCIWKGQRKYIPYADLKQSIDGKVRDIQDLECYALSKGTPETSATKNERAVVTTGPPAQRSHDPHRGDVCTYCDRPRHNIRQCRGLQKDLRGGRVKTGMVLPANFAVKNTTTRDHPYRGSKNWKQGRNNGSGGNNHREQNRDSSGHKHKHANRGKCRGREQGNNRPFESDDDADNESCRKLFHQGRRNVGLIVVAT</sequence>
<feature type="compositionally biased region" description="Acidic residues" evidence="1">
    <location>
        <begin position="75"/>
        <end position="91"/>
    </location>
</feature>
<gene>
    <name evidence="2" type="ORF">PC113_g20919</name>
</gene>
<feature type="region of interest" description="Disordered" evidence="1">
    <location>
        <begin position="287"/>
        <end position="309"/>
    </location>
</feature>
<accession>A0A8T0Y920</accession>
<proteinExistence type="predicted"/>
<evidence type="ECO:0000313" key="3">
    <source>
        <dbReference type="Proteomes" id="UP000735874"/>
    </source>
</evidence>
<feature type="compositionally biased region" description="Basic residues" evidence="1">
    <location>
        <begin position="390"/>
        <end position="400"/>
    </location>
</feature>
<dbReference type="EMBL" id="RCMG01001277">
    <property type="protein sequence ID" value="KAG2831482.1"/>
    <property type="molecule type" value="Genomic_DNA"/>
</dbReference>
<protein>
    <submittedName>
        <fullName evidence="2">Uncharacterized protein</fullName>
    </submittedName>
</protein>
<name>A0A8T0Y920_9STRA</name>
<dbReference type="Proteomes" id="UP000735874">
    <property type="component" value="Unassembled WGS sequence"/>
</dbReference>
<feature type="region of interest" description="Disordered" evidence="1">
    <location>
        <begin position="350"/>
        <end position="419"/>
    </location>
</feature>
<feature type="compositionally biased region" description="Basic and acidic residues" evidence="1">
    <location>
        <begin position="127"/>
        <end position="147"/>
    </location>
</feature>
<feature type="compositionally biased region" description="Basic and acidic residues" evidence="1">
    <location>
        <begin position="379"/>
        <end position="389"/>
    </location>
</feature>
<dbReference type="VEuPathDB" id="FungiDB:PC110_g19661"/>
<dbReference type="AlphaFoldDB" id="A0A8T0Y920"/>